<keyword evidence="5 7" id="KW-0548">Nucleotidyltransferase</keyword>
<dbReference type="HAMAP" id="MF_00108">
    <property type="entry name" value="IspD"/>
    <property type="match status" value="1"/>
</dbReference>
<dbReference type="UniPathway" id="UPA00056">
    <property type="reaction ID" value="UER00093"/>
</dbReference>
<comment type="pathway">
    <text evidence="2 7">Isoprenoid biosynthesis; isopentenyl diphosphate biosynthesis via DXP pathway; isopentenyl diphosphate from 1-deoxy-D-xylulose 5-phosphate: step 2/6.</text>
</comment>
<dbReference type="InterPro" id="IPR029044">
    <property type="entry name" value="Nucleotide-diphossugar_trans"/>
</dbReference>
<protein>
    <recommendedName>
        <fullName evidence="7">2-C-methyl-D-erythritol 4-phosphate cytidylyltransferase</fullName>
        <ecNumber evidence="7">2.7.7.60</ecNumber>
    </recommendedName>
    <alternativeName>
        <fullName evidence="7">4-diphosphocytidyl-2C-methyl-D-erythritol synthase</fullName>
    </alternativeName>
    <alternativeName>
        <fullName evidence="7">MEP cytidylyltransferase</fullName>
        <shortName evidence="7">MCT</shortName>
    </alternativeName>
</protein>
<evidence type="ECO:0000256" key="7">
    <source>
        <dbReference type="HAMAP-Rule" id="MF_00108"/>
    </source>
</evidence>
<dbReference type="FunFam" id="3.90.550.10:FF:000003">
    <property type="entry name" value="2-C-methyl-D-erythritol 4-phosphate cytidylyltransferase"/>
    <property type="match status" value="1"/>
</dbReference>
<dbReference type="EMBL" id="AVBF01000029">
    <property type="protein sequence ID" value="KGP72515.1"/>
    <property type="molecule type" value="Genomic_DNA"/>
</dbReference>
<dbReference type="RefSeq" id="WP_036819890.1">
    <property type="nucleotide sequence ID" value="NZ_AVBF01000029.1"/>
</dbReference>
<feature type="site" description="Positions MEP for the nucleophilic attack" evidence="7">
    <location>
        <position position="209"/>
    </location>
</feature>
<dbReference type="InterPro" id="IPR050088">
    <property type="entry name" value="IspD/TarI_cytidylyltransf_bact"/>
</dbReference>
<dbReference type="STRING" id="1385514.N782_09680"/>
<evidence type="ECO:0000256" key="5">
    <source>
        <dbReference type="ARBA" id="ARBA00022695"/>
    </source>
</evidence>
<comment type="catalytic activity">
    <reaction evidence="1 7">
        <text>2-C-methyl-D-erythritol 4-phosphate + CTP + H(+) = 4-CDP-2-C-methyl-D-erythritol + diphosphate</text>
        <dbReference type="Rhea" id="RHEA:13429"/>
        <dbReference type="ChEBI" id="CHEBI:15378"/>
        <dbReference type="ChEBI" id="CHEBI:33019"/>
        <dbReference type="ChEBI" id="CHEBI:37563"/>
        <dbReference type="ChEBI" id="CHEBI:57823"/>
        <dbReference type="ChEBI" id="CHEBI:58262"/>
        <dbReference type="EC" id="2.7.7.60"/>
    </reaction>
</comment>
<evidence type="ECO:0000256" key="6">
    <source>
        <dbReference type="ARBA" id="ARBA00023229"/>
    </source>
</evidence>
<keyword evidence="4 7" id="KW-0808">Transferase</keyword>
<evidence type="ECO:0000256" key="4">
    <source>
        <dbReference type="ARBA" id="ARBA00022679"/>
    </source>
</evidence>
<dbReference type="InterPro" id="IPR034683">
    <property type="entry name" value="IspD/TarI"/>
</dbReference>
<dbReference type="InterPro" id="IPR018294">
    <property type="entry name" value="ISPD_synthase_CS"/>
</dbReference>
<comment type="function">
    <text evidence="7">Catalyzes the formation of 4-diphosphocytidyl-2-C-methyl-D-erythritol from CTP and 2-C-methyl-D-erythritol 4-phosphate (MEP).</text>
</comment>
<accession>A0A0A2TTB8</accession>
<dbReference type="OrthoDB" id="9806837at2"/>
<keyword evidence="6 7" id="KW-0414">Isoprene biosynthesis</keyword>
<evidence type="ECO:0000313" key="9">
    <source>
        <dbReference type="Proteomes" id="UP000030147"/>
    </source>
</evidence>
<dbReference type="PROSITE" id="PS01295">
    <property type="entry name" value="ISPD"/>
    <property type="match status" value="1"/>
</dbReference>
<dbReference type="Gene3D" id="3.90.550.10">
    <property type="entry name" value="Spore Coat Polysaccharide Biosynthesis Protein SpsA, Chain A"/>
    <property type="match status" value="1"/>
</dbReference>
<dbReference type="Proteomes" id="UP000030147">
    <property type="component" value="Unassembled WGS sequence"/>
</dbReference>
<comment type="similarity">
    <text evidence="3 7">Belongs to the IspD/TarI cytidylyltransferase family. IspD subfamily.</text>
</comment>
<feature type="site" description="Transition state stabilizer" evidence="7">
    <location>
        <position position="23"/>
    </location>
</feature>
<dbReference type="CDD" id="cd02516">
    <property type="entry name" value="CDP-ME_synthetase"/>
    <property type="match status" value="1"/>
</dbReference>
<dbReference type="GO" id="GO:0019288">
    <property type="term" value="P:isopentenyl diphosphate biosynthetic process, methylerythritol 4-phosphate pathway"/>
    <property type="evidence" value="ECO:0007669"/>
    <property type="project" value="UniProtKB-UniRule"/>
</dbReference>
<dbReference type="GO" id="GO:0050518">
    <property type="term" value="F:2-C-methyl-D-erythritol 4-phosphate cytidylyltransferase activity"/>
    <property type="evidence" value="ECO:0007669"/>
    <property type="project" value="UniProtKB-UniRule"/>
</dbReference>
<evidence type="ECO:0000256" key="2">
    <source>
        <dbReference type="ARBA" id="ARBA00004787"/>
    </source>
</evidence>
<comment type="caution">
    <text evidence="8">The sequence shown here is derived from an EMBL/GenBank/DDBJ whole genome shotgun (WGS) entry which is preliminary data.</text>
</comment>
<feature type="site" description="Transition state stabilizer" evidence="7">
    <location>
        <position position="16"/>
    </location>
</feature>
<dbReference type="EC" id="2.7.7.60" evidence="7"/>
<dbReference type="NCBIfam" id="TIGR00453">
    <property type="entry name" value="ispD"/>
    <property type="match status" value="1"/>
</dbReference>
<dbReference type="InterPro" id="IPR001228">
    <property type="entry name" value="IspD"/>
</dbReference>
<evidence type="ECO:0000256" key="3">
    <source>
        <dbReference type="ARBA" id="ARBA00009789"/>
    </source>
</evidence>
<proteinExistence type="inferred from homology"/>
<feature type="site" description="Positions MEP for the nucleophilic attack" evidence="7">
    <location>
        <position position="153"/>
    </location>
</feature>
<dbReference type="Pfam" id="PF01128">
    <property type="entry name" value="IspD"/>
    <property type="match status" value="1"/>
</dbReference>
<dbReference type="PANTHER" id="PTHR32125">
    <property type="entry name" value="2-C-METHYL-D-ERYTHRITOL 4-PHOSPHATE CYTIDYLYLTRANSFERASE, CHLOROPLASTIC"/>
    <property type="match status" value="1"/>
</dbReference>
<keyword evidence="9" id="KW-1185">Reference proteome</keyword>
<dbReference type="AlphaFoldDB" id="A0A0A2TTB8"/>
<name>A0A0A2TTB8_9BACI</name>
<reference evidence="8 9" key="1">
    <citation type="journal article" date="2015" name="Stand. Genomic Sci.">
        <title>High quality draft genome sequence of the moderately halophilic bacterium Pontibacillus yanchengensis Y32(T) and comparison among Pontibacillus genomes.</title>
        <authorList>
            <person name="Huang J."/>
            <person name="Qiao Z.X."/>
            <person name="Tang J.W."/>
            <person name="Wang G."/>
        </authorList>
    </citation>
    <scope>NUCLEOTIDE SEQUENCE [LARGE SCALE GENOMIC DNA]</scope>
    <source>
        <strain evidence="8 9">Y32</strain>
    </source>
</reference>
<sequence>MVPYQIIILAAGQGKRMKAKQNKQFISLENKPLIVHTLDVFYNDPNCTLINLVINPNEQSEMENLLAHFKYTNKVSLVHGGVERQDSVYQGLKACASKDGVVLIHDGARPFVKKDSLERLTEQAEYIGAALLAVPVTDTIKRKTDSGLTSLNRNELWAAQTPQAFHFSIIEKAHEHAKKTGYLGTDDASLVERLGLPVEIVQGSYDNIKLTTPEDVEKAQAILKKRSMNKGE</sequence>
<evidence type="ECO:0000256" key="1">
    <source>
        <dbReference type="ARBA" id="ARBA00001282"/>
    </source>
</evidence>
<gene>
    <name evidence="7" type="primary">ispD</name>
    <name evidence="8" type="ORF">N782_09680</name>
</gene>
<organism evidence="8 9">
    <name type="scientific">Pontibacillus yanchengensis Y32</name>
    <dbReference type="NCBI Taxonomy" id="1385514"/>
    <lineage>
        <taxon>Bacteria</taxon>
        <taxon>Bacillati</taxon>
        <taxon>Bacillota</taxon>
        <taxon>Bacilli</taxon>
        <taxon>Bacillales</taxon>
        <taxon>Bacillaceae</taxon>
        <taxon>Pontibacillus</taxon>
    </lineage>
</organism>
<dbReference type="SUPFAM" id="SSF53448">
    <property type="entry name" value="Nucleotide-diphospho-sugar transferases"/>
    <property type="match status" value="1"/>
</dbReference>
<dbReference type="PANTHER" id="PTHR32125:SF4">
    <property type="entry name" value="2-C-METHYL-D-ERYTHRITOL 4-PHOSPHATE CYTIDYLYLTRANSFERASE, CHLOROPLASTIC"/>
    <property type="match status" value="1"/>
</dbReference>
<evidence type="ECO:0000313" key="8">
    <source>
        <dbReference type="EMBL" id="KGP72515.1"/>
    </source>
</evidence>
<dbReference type="eggNOG" id="COG1211">
    <property type="taxonomic scope" value="Bacteria"/>
</dbReference>